<protein>
    <recommendedName>
        <fullName evidence="6">Hydrophobin</fullName>
    </recommendedName>
</protein>
<evidence type="ECO:0000256" key="6">
    <source>
        <dbReference type="RuleBase" id="RU365009"/>
    </source>
</evidence>
<dbReference type="AlphaFoldDB" id="A0A0C2YJV9"/>
<gene>
    <name evidence="8" type="ORF">M413DRAFT_146417</name>
</gene>
<name>A0A0C2YJV9_HEBCY</name>
<reference evidence="9" key="2">
    <citation type="submission" date="2015-01" db="EMBL/GenBank/DDBJ databases">
        <title>Evolutionary Origins and Diversification of the Mycorrhizal Mutualists.</title>
        <authorList>
            <consortium name="DOE Joint Genome Institute"/>
            <consortium name="Mycorrhizal Genomics Consortium"/>
            <person name="Kohler A."/>
            <person name="Kuo A."/>
            <person name="Nagy L.G."/>
            <person name="Floudas D."/>
            <person name="Copeland A."/>
            <person name="Barry K.W."/>
            <person name="Cichocki N."/>
            <person name="Veneault-Fourrey C."/>
            <person name="LaButti K."/>
            <person name="Lindquist E.A."/>
            <person name="Lipzen A."/>
            <person name="Lundell T."/>
            <person name="Morin E."/>
            <person name="Murat C."/>
            <person name="Riley R."/>
            <person name="Ohm R."/>
            <person name="Sun H."/>
            <person name="Tunlid A."/>
            <person name="Henrissat B."/>
            <person name="Grigoriev I.V."/>
            <person name="Hibbett D.S."/>
            <person name="Martin F."/>
        </authorList>
    </citation>
    <scope>NUCLEOTIDE SEQUENCE [LARGE SCALE GENOMIC DNA]</scope>
    <source>
        <strain evidence="9">h7</strain>
    </source>
</reference>
<evidence type="ECO:0000256" key="2">
    <source>
        <dbReference type="ARBA" id="ARBA00010446"/>
    </source>
</evidence>
<evidence type="ECO:0000256" key="1">
    <source>
        <dbReference type="ARBA" id="ARBA00004191"/>
    </source>
</evidence>
<dbReference type="HOGENOM" id="CLU_105134_2_0_1"/>
<accession>A0A0C2YJV9</accession>
<keyword evidence="9" id="KW-1185">Reference proteome</keyword>
<dbReference type="Proteomes" id="UP000053424">
    <property type="component" value="Unassembled WGS sequence"/>
</dbReference>
<organism evidence="8 9">
    <name type="scientific">Hebeloma cylindrosporum</name>
    <dbReference type="NCBI Taxonomy" id="76867"/>
    <lineage>
        <taxon>Eukaryota</taxon>
        <taxon>Fungi</taxon>
        <taxon>Dikarya</taxon>
        <taxon>Basidiomycota</taxon>
        <taxon>Agaricomycotina</taxon>
        <taxon>Agaricomycetes</taxon>
        <taxon>Agaricomycetidae</taxon>
        <taxon>Agaricales</taxon>
        <taxon>Agaricineae</taxon>
        <taxon>Hymenogastraceae</taxon>
        <taxon>Hebeloma</taxon>
    </lineage>
</organism>
<evidence type="ECO:0000313" key="8">
    <source>
        <dbReference type="EMBL" id="KIM41322.1"/>
    </source>
</evidence>
<dbReference type="SMART" id="SM00075">
    <property type="entry name" value="HYDRO"/>
    <property type="match status" value="1"/>
</dbReference>
<evidence type="ECO:0000256" key="3">
    <source>
        <dbReference type="ARBA" id="ARBA00022512"/>
    </source>
</evidence>
<evidence type="ECO:0000313" key="9">
    <source>
        <dbReference type="Proteomes" id="UP000053424"/>
    </source>
</evidence>
<dbReference type="STRING" id="686832.A0A0C2YJV9"/>
<feature type="region of interest" description="Disordered" evidence="7">
    <location>
        <begin position="1"/>
        <end position="23"/>
    </location>
</feature>
<evidence type="ECO:0000256" key="5">
    <source>
        <dbReference type="ARBA" id="ARBA00023157"/>
    </source>
</evidence>
<dbReference type="InterPro" id="IPR001338">
    <property type="entry name" value="Class_I_Hydrophobin"/>
</dbReference>
<evidence type="ECO:0000256" key="7">
    <source>
        <dbReference type="SAM" id="MobiDB-lite"/>
    </source>
</evidence>
<comment type="similarity">
    <text evidence="2 6">Belongs to the fungal hydrophobin family.</text>
</comment>
<dbReference type="Pfam" id="PF01185">
    <property type="entry name" value="Hydrophobin"/>
    <property type="match status" value="1"/>
</dbReference>
<reference evidence="8 9" key="1">
    <citation type="submission" date="2014-04" db="EMBL/GenBank/DDBJ databases">
        <authorList>
            <consortium name="DOE Joint Genome Institute"/>
            <person name="Kuo A."/>
            <person name="Gay G."/>
            <person name="Dore J."/>
            <person name="Kohler A."/>
            <person name="Nagy L.G."/>
            <person name="Floudas D."/>
            <person name="Copeland A."/>
            <person name="Barry K.W."/>
            <person name="Cichocki N."/>
            <person name="Veneault-Fourrey C."/>
            <person name="LaButti K."/>
            <person name="Lindquist E.A."/>
            <person name="Lipzen A."/>
            <person name="Lundell T."/>
            <person name="Morin E."/>
            <person name="Murat C."/>
            <person name="Sun H."/>
            <person name="Tunlid A."/>
            <person name="Henrissat B."/>
            <person name="Grigoriev I.V."/>
            <person name="Hibbett D.S."/>
            <person name="Martin F."/>
            <person name="Nordberg H.P."/>
            <person name="Cantor M.N."/>
            <person name="Hua S.X."/>
        </authorList>
    </citation>
    <scope>NUCLEOTIDE SEQUENCE [LARGE SCALE GENOMIC DNA]</scope>
    <source>
        <strain evidence="9">h7</strain>
    </source>
</reference>
<keyword evidence="5 6" id="KW-1015">Disulfide bond</keyword>
<dbReference type="EMBL" id="KN831780">
    <property type="protein sequence ID" value="KIM41322.1"/>
    <property type="molecule type" value="Genomic_DNA"/>
</dbReference>
<keyword evidence="6" id="KW-0732">Signal</keyword>
<keyword evidence="3 6" id="KW-0134">Cell wall</keyword>
<dbReference type="OrthoDB" id="4225815at2759"/>
<proteinExistence type="inferred from homology"/>
<evidence type="ECO:0000256" key="4">
    <source>
        <dbReference type="ARBA" id="ARBA00022525"/>
    </source>
</evidence>
<comment type="subcellular location">
    <subcellularLocation>
        <location evidence="1 6">Secreted</location>
        <location evidence="1 6">Cell wall</location>
    </subcellularLocation>
</comment>
<dbReference type="GO" id="GO:0005199">
    <property type="term" value="F:structural constituent of cell wall"/>
    <property type="evidence" value="ECO:0007669"/>
    <property type="project" value="InterPro"/>
</dbReference>
<keyword evidence="4 6" id="KW-0964">Secreted</keyword>
<dbReference type="CDD" id="cd23507">
    <property type="entry name" value="hydrophobin_I"/>
    <property type="match status" value="1"/>
</dbReference>
<sequence>MPPVRRGTPVAGARRSQPSGISNSCNTGPVQCCNSVTHANNAVASLLIGLLGLVVAPDVAVGITCSPLTLIGRGQNTCKQQPVCCENNHFNRLIVIGCSPININV</sequence>
<dbReference type="GO" id="GO:0009277">
    <property type="term" value="C:fungal-type cell wall"/>
    <property type="evidence" value="ECO:0007669"/>
    <property type="project" value="InterPro"/>
</dbReference>